<evidence type="ECO:0000313" key="2">
    <source>
        <dbReference type="EMBL" id="KAK5995815.1"/>
    </source>
</evidence>
<sequence length="76" mass="7884">MPGSRTPQEPGSSLPDSNSTGTCTSLQKGGVVELDLSGAADQEAFQMVATLAAQHPPASNDFLHHNHSVTNDPPMV</sequence>
<accession>A0ABR0SUF1</accession>
<feature type="region of interest" description="Disordered" evidence="1">
    <location>
        <begin position="57"/>
        <end position="76"/>
    </location>
</feature>
<name>A0ABR0SUF1_9HYPO</name>
<evidence type="ECO:0000256" key="1">
    <source>
        <dbReference type="SAM" id="MobiDB-lite"/>
    </source>
</evidence>
<keyword evidence="3" id="KW-1185">Reference proteome</keyword>
<dbReference type="Proteomes" id="UP001338125">
    <property type="component" value="Unassembled WGS sequence"/>
</dbReference>
<gene>
    <name evidence="2" type="ORF">PT974_04233</name>
</gene>
<organism evidence="2 3">
    <name type="scientific">Cladobotryum mycophilum</name>
    <dbReference type="NCBI Taxonomy" id="491253"/>
    <lineage>
        <taxon>Eukaryota</taxon>
        <taxon>Fungi</taxon>
        <taxon>Dikarya</taxon>
        <taxon>Ascomycota</taxon>
        <taxon>Pezizomycotina</taxon>
        <taxon>Sordariomycetes</taxon>
        <taxon>Hypocreomycetidae</taxon>
        <taxon>Hypocreales</taxon>
        <taxon>Hypocreaceae</taxon>
        <taxon>Cladobotryum</taxon>
    </lineage>
</organism>
<feature type="region of interest" description="Disordered" evidence="1">
    <location>
        <begin position="1"/>
        <end position="25"/>
    </location>
</feature>
<comment type="caution">
    <text evidence="2">The sequence shown here is derived from an EMBL/GenBank/DDBJ whole genome shotgun (WGS) entry which is preliminary data.</text>
</comment>
<evidence type="ECO:0000313" key="3">
    <source>
        <dbReference type="Proteomes" id="UP001338125"/>
    </source>
</evidence>
<reference evidence="2 3" key="1">
    <citation type="submission" date="2024-01" db="EMBL/GenBank/DDBJ databases">
        <title>Complete genome of Cladobotryum mycophilum ATHUM6906.</title>
        <authorList>
            <person name="Christinaki A.C."/>
            <person name="Myridakis A.I."/>
            <person name="Kouvelis V.N."/>
        </authorList>
    </citation>
    <scope>NUCLEOTIDE SEQUENCE [LARGE SCALE GENOMIC DNA]</scope>
    <source>
        <strain evidence="2 3">ATHUM6906</strain>
    </source>
</reference>
<protein>
    <submittedName>
        <fullName evidence="2">Uncharacterized protein</fullName>
    </submittedName>
</protein>
<proteinExistence type="predicted"/>
<dbReference type="EMBL" id="JAVFKD010000004">
    <property type="protein sequence ID" value="KAK5995815.1"/>
    <property type="molecule type" value="Genomic_DNA"/>
</dbReference>